<feature type="domain" description="N-acetyltransferase" evidence="3">
    <location>
        <begin position="3"/>
        <end position="144"/>
    </location>
</feature>
<reference evidence="4 5" key="1">
    <citation type="submission" date="2023-08" db="EMBL/GenBank/DDBJ databases">
        <authorList>
            <person name="Maltman C."/>
        </authorList>
    </citation>
    <scope>NUCLEOTIDE SEQUENCE [LARGE SCALE GENOMIC DNA]</scope>
    <source>
        <strain evidence="4 5">ES2</strain>
    </source>
</reference>
<evidence type="ECO:0000256" key="2">
    <source>
        <dbReference type="ARBA" id="ARBA00023315"/>
    </source>
</evidence>
<keyword evidence="2 4" id="KW-0012">Acyltransferase</keyword>
<dbReference type="InterPro" id="IPR050832">
    <property type="entry name" value="Bact_Acetyltransf"/>
</dbReference>
<dbReference type="GO" id="GO:0016746">
    <property type="term" value="F:acyltransferase activity"/>
    <property type="evidence" value="ECO:0007669"/>
    <property type="project" value="UniProtKB-KW"/>
</dbReference>
<dbReference type="PROSITE" id="PS51186">
    <property type="entry name" value="GNAT"/>
    <property type="match status" value="1"/>
</dbReference>
<dbReference type="Pfam" id="PF00583">
    <property type="entry name" value="Acetyltransf_1"/>
    <property type="match status" value="1"/>
</dbReference>
<dbReference type="RefSeq" id="WP_309523033.1">
    <property type="nucleotide sequence ID" value="NZ_JAVIXS010000020.1"/>
</dbReference>
<gene>
    <name evidence="4" type="ORF">REB14_19515</name>
</gene>
<dbReference type="InterPro" id="IPR016181">
    <property type="entry name" value="Acyl_CoA_acyltransferase"/>
</dbReference>
<evidence type="ECO:0000259" key="3">
    <source>
        <dbReference type="PROSITE" id="PS51186"/>
    </source>
</evidence>
<accession>A0ABU1E9F5</accession>
<dbReference type="Gene3D" id="3.40.630.30">
    <property type="match status" value="1"/>
</dbReference>
<organism evidence="4 5">
    <name type="scientific">Chryseobacterium metallicongregator</name>
    <dbReference type="NCBI Taxonomy" id="3073042"/>
    <lineage>
        <taxon>Bacteria</taxon>
        <taxon>Pseudomonadati</taxon>
        <taxon>Bacteroidota</taxon>
        <taxon>Flavobacteriia</taxon>
        <taxon>Flavobacteriales</taxon>
        <taxon>Weeksellaceae</taxon>
        <taxon>Chryseobacterium group</taxon>
        <taxon>Chryseobacterium</taxon>
    </lineage>
</organism>
<dbReference type="PANTHER" id="PTHR43877">
    <property type="entry name" value="AMINOALKYLPHOSPHONATE N-ACETYLTRANSFERASE-RELATED-RELATED"/>
    <property type="match status" value="1"/>
</dbReference>
<keyword evidence="1 4" id="KW-0808">Transferase</keyword>
<dbReference type="InterPro" id="IPR000182">
    <property type="entry name" value="GNAT_dom"/>
</dbReference>
<evidence type="ECO:0000313" key="4">
    <source>
        <dbReference type="EMBL" id="MDR4954375.1"/>
    </source>
</evidence>
<dbReference type="EMBL" id="JAVIXS010000020">
    <property type="protein sequence ID" value="MDR4954375.1"/>
    <property type="molecule type" value="Genomic_DNA"/>
</dbReference>
<dbReference type="Proteomes" id="UP001260959">
    <property type="component" value="Unassembled WGS sequence"/>
</dbReference>
<dbReference type="SUPFAM" id="SSF55729">
    <property type="entry name" value="Acyl-CoA N-acyltransferases (Nat)"/>
    <property type="match status" value="1"/>
</dbReference>
<sequence length="269" mass="31819">MKNIIREAKPEDIPQIQKVRNAVKENTLSDPGLVTDKDCEEFLFQRGKGWVCEVEDQVVGFSIADLKENNIWALFVHPDFENHGIGRKLHDIMLDWYFEQNKDFVWLGTSPETRAEIFYRKSGWKEAGTHGNGEMRFEMTFENWKNKNTMTPKLKSIRPFIGAQNFEISRNFYKDLGFEEVILEPKLSLFIREEIGFYLQDYYAKDWVDNIMIFMEVANTDEFWNELLSLGLTDKYQHVKLTPVRTMDWGKECFVHDPSGILWHFGEFF</sequence>
<evidence type="ECO:0000313" key="5">
    <source>
        <dbReference type="Proteomes" id="UP001260959"/>
    </source>
</evidence>
<dbReference type="SUPFAM" id="SSF54593">
    <property type="entry name" value="Glyoxalase/Bleomycin resistance protein/Dihydroxybiphenyl dioxygenase"/>
    <property type="match status" value="1"/>
</dbReference>
<dbReference type="CDD" id="cd04301">
    <property type="entry name" value="NAT_SF"/>
    <property type="match status" value="1"/>
</dbReference>
<protein>
    <submittedName>
        <fullName evidence="4">GNAT family N-acetyltransferase</fullName>
        <ecNumber evidence="4">2.3.1.-</ecNumber>
    </submittedName>
</protein>
<evidence type="ECO:0000256" key="1">
    <source>
        <dbReference type="ARBA" id="ARBA00022679"/>
    </source>
</evidence>
<dbReference type="Gene3D" id="3.10.180.10">
    <property type="entry name" value="2,3-Dihydroxybiphenyl 1,2-Dioxygenase, domain 1"/>
    <property type="match status" value="1"/>
</dbReference>
<proteinExistence type="predicted"/>
<dbReference type="EC" id="2.3.1.-" evidence="4"/>
<keyword evidence="5" id="KW-1185">Reference proteome</keyword>
<dbReference type="InterPro" id="IPR029068">
    <property type="entry name" value="Glyas_Bleomycin-R_OHBP_Dase"/>
</dbReference>
<comment type="caution">
    <text evidence="4">The sequence shown here is derived from an EMBL/GenBank/DDBJ whole genome shotgun (WGS) entry which is preliminary data.</text>
</comment>
<name>A0ABU1E9F5_9FLAO</name>